<dbReference type="InterPro" id="IPR003607">
    <property type="entry name" value="HD/PDEase_dom"/>
</dbReference>
<dbReference type="PANTHER" id="PTHR33594:SF1">
    <property type="entry name" value="HD_PDEASE DOMAIN-CONTAINING PROTEIN"/>
    <property type="match status" value="1"/>
</dbReference>
<proteinExistence type="predicted"/>
<dbReference type="EMBL" id="CABVHG010000017">
    <property type="protein sequence ID" value="VVM95867.1"/>
    <property type="molecule type" value="Genomic_DNA"/>
</dbReference>
<reference evidence="2 4" key="2">
    <citation type="submission" date="2024-03" db="EMBL/GenBank/DDBJ databases">
        <authorList>
            <person name="Alaster D. Moffat"/>
            <person name="Govind Chandra"/>
            <person name="Andrew W. Truman"/>
        </authorList>
    </citation>
    <scope>NUCLEOTIDE SEQUENCE [LARGE SCALE GENOMIC DNA]</scope>
    <source>
        <strain evidence="2">PS652</strain>
    </source>
</reference>
<evidence type="ECO:0000313" key="3">
    <source>
        <dbReference type="EMBL" id="VVM95867.1"/>
    </source>
</evidence>
<organism evidence="3">
    <name type="scientific">Pseudomonas fluorescens</name>
    <dbReference type="NCBI Taxonomy" id="294"/>
    <lineage>
        <taxon>Bacteria</taxon>
        <taxon>Pseudomonadati</taxon>
        <taxon>Pseudomonadota</taxon>
        <taxon>Gammaproteobacteria</taxon>
        <taxon>Pseudomonadales</taxon>
        <taxon>Pseudomonadaceae</taxon>
        <taxon>Pseudomonas</taxon>
    </lineage>
</organism>
<feature type="domain" description="HD" evidence="1">
    <location>
        <begin position="39"/>
        <end position="143"/>
    </location>
</feature>
<reference evidence="3" key="1">
    <citation type="submission" date="2019-09" db="EMBL/GenBank/DDBJ databases">
        <authorList>
            <person name="Chandra G."/>
            <person name="Truman W A."/>
        </authorList>
    </citation>
    <scope>NUCLEOTIDE SEQUENCE [LARGE SCALE GENOMIC DNA]</scope>
    <source>
        <strain evidence="3">PS652</strain>
    </source>
</reference>
<dbReference type="EMBL" id="OZ024668">
    <property type="protein sequence ID" value="CAK9889866.1"/>
    <property type="molecule type" value="Genomic_DNA"/>
</dbReference>
<evidence type="ECO:0000313" key="2">
    <source>
        <dbReference type="EMBL" id="CAK9889866.1"/>
    </source>
</evidence>
<sequence length="228" mass="24796">MTRSKTPQLMPTQPFHPCQALADLLLPHLPADNGDGSHDLTHIHRVWSNARRIQAREGGDLSILLAATLLHDCVAVEKNSPLRAKASTLSAEKAARILADLGWPGERISAVAHAVATHSFSAGLTPETLEAKILQDSDRLDAIGMVGVARCFYVGGRMGSALYDFTNPSAAGRDYQDRQFSLEHFHTKLLKLASGFQTGEGARLAAERHRRLELFVQGFMDEIGGPQP</sequence>
<accession>A0A5E6TU15</accession>
<dbReference type="SMART" id="SM00471">
    <property type="entry name" value="HDc"/>
    <property type="match status" value="1"/>
</dbReference>
<dbReference type="PANTHER" id="PTHR33594">
    <property type="entry name" value="SUPERFAMILY HYDROLASE, PUTATIVE (AFU_ORTHOLOGUE AFUA_1G03035)-RELATED"/>
    <property type="match status" value="1"/>
</dbReference>
<gene>
    <name evidence="3" type="primary">yedJ</name>
    <name evidence="2" type="ORF">PS652_02699</name>
    <name evidence="3" type="ORF">PS652_03030</name>
</gene>
<evidence type="ECO:0000313" key="4">
    <source>
        <dbReference type="Proteomes" id="UP000326595"/>
    </source>
</evidence>
<protein>
    <recommendedName>
        <fullName evidence="1">HD domain-containing protein</fullName>
    </recommendedName>
</protein>
<name>A0A5E6TU15_PSEFL</name>
<dbReference type="Pfam" id="PF01966">
    <property type="entry name" value="HD"/>
    <property type="match status" value="1"/>
</dbReference>
<dbReference type="Proteomes" id="UP000326595">
    <property type="component" value="Chromosome"/>
</dbReference>
<dbReference type="SUPFAM" id="SSF109604">
    <property type="entry name" value="HD-domain/PDEase-like"/>
    <property type="match status" value="1"/>
</dbReference>
<dbReference type="AlphaFoldDB" id="A0A5E6TU15"/>
<evidence type="ECO:0000259" key="1">
    <source>
        <dbReference type="PROSITE" id="PS51831"/>
    </source>
</evidence>
<dbReference type="CDD" id="cd00077">
    <property type="entry name" value="HDc"/>
    <property type="match status" value="1"/>
</dbReference>
<dbReference type="InterPro" id="IPR006674">
    <property type="entry name" value="HD_domain"/>
</dbReference>
<dbReference type="Gene3D" id="1.10.3210.50">
    <property type="match status" value="1"/>
</dbReference>
<dbReference type="PROSITE" id="PS51831">
    <property type="entry name" value="HD"/>
    <property type="match status" value="1"/>
</dbReference>